<name>A0A7X9UCE5_9ACTN</name>
<evidence type="ECO:0000313" key="3">
    <source>
        <dbReference type="EMBL" id="NMF55941.1"/>
    </source>
</evidence>
<dbReference type="InterPro" id="IPR036388">
    <property type="entry name" value="WH-like_DNA-bd_sf"/>
</dbReference>
<dbReference type="Proteomes" id="UP000546970">
    <property type="component" value="Unassembled WGS sequence"/>
</dbReference>
<dbReference type="Pfam" id="PF02001">
    <property type="entry name" value="DUF134"/>
    <property type="match status" value="1"/>
</dbReference>
<dbReference type="CDD" id="cd00851">
    <property type="entry name" value="MTH1175"/>
    <property type="match status" value="1"/>
</dbReference>
<accession>A0A7X9UCE5</accession>
<dbReference type="AlphaFoldDB" id="A0A7X9UCE5"/>
<dbReference type="Pfam" id="PF02579">
    <property type="entry name" value="Nitro_FeMo-Co"/>
    <property type="match status" value="1"/>
</dbReference>
<dbReference type="Gene3D" id="3.30.420.130">
    <property type="entry name" value="Dinitrogenase iron-molybdenum cofactor biosynthesis domain"/>
    <property type="match status" value="1"/>
</dbReference>
<dbReference type="Gene3D" id="1.10.10.10">
    <property type="entry name" value="Winged helix-like DNA-binding domain superfamily/Winged helix DNA-binding domain"/>
    <property type="match status" value="1"/>
</dbReference>
<organism evidence="3 4">
    <name type="scientific">Collinsella acetigenes</name>
    <dbReference type="NCBI Taxonomy" id="2713419"/>
    <lineage>
        <taxon>Bacteria</taxon>
        <taxon>Bacillati</taxon>
        <taxon>Actinomycetota</taxon>
        <taxon>Coriobacteriia</taxon>
        <taxon>Coriobacteriales</taxon>
        <taxon>Coriobacteriaceae</taxon>
        <taxon>Collinsella</taxon>
    </lineage>
</organism>
<dbReference type="PANTHER" id="PTHR37478">
    <property type="match status" value="1"/>
</dbReference>
<reference evidence="3 4" key="1">
    <citation type="submission" date="2020-04" db="EMBL/GenBank/DDBJ databases">
        <title>Collinsella sp. KGMB02528 nov., an anaerobic actinobacterium isolated from human feces.</title>
        <authorList>
            <person name="Han K.-I."/>
            <person name="Eom M.K."/>
            <person name="Kim J.-S."/>
            <person name="Lee K.C."/>
            <person name="Suh M.K."/>
            <person name="Park S.-H."/>
            <person name="Lee J.H."/>
            <person name="Kang S.W."/>
            <person name="Park J.-E."/>
            <person name="Oh B.S."/>
            <person name="Yu S.Y."/>
            <person name="Choi S.-H."/>
            <person name="Lee D.H."/>
            <person name="Yoon H."/>
            <person name="Kim B.-Y."/>
            <person name="Lee J.H."/>
            <person name="Lee J.-S."/>
        </authorList>
    </citation>
    <scope>NUCLEOTIDE SEQUENCE [LARGE SCALE GENOMIC DNA]</scope>
    <source>
        <strain evidence="3 4">KGMB02528</strain>
    </source>
</reference>
<sequence length="254" mass="26297">MAGRREKTRHVGMQPEYLGFTPDGMAAGVDVTLAIDELEALRLIDLEQLSQAEAAERMGVARTTIAMICSRAHTKVADALVNGRRLVITGGNVAYDPAPQPDANAWSHKKENSMRIAVTYEDGKIFQHFGRTEQFKVYDVEDGKVVSSQVVGSNGAGHGALAGVLAAGGVDVLICGGIGGGAVSALAQTGIDIFPGAAGDCDDIVNAFLAGEVVQTEGATCGCGGHGHEHGHGHEGCGCGGHGHEHGEDHHCCH</sequence>
<dbReference type="InterPro" id="IPR003731">
    <property type="entry name" value="Di-Nase_FeMo-co_biosynth"/>
</dbReference>
<proteinExistence type="inferred from homology"/>
<evidence type="ECO:0000256" key="1">
    <source>
        <dbReference type="ARBA" id="ARBA00009350"/>
    </source>
</evidence>
<dbReference type="SUPFAM" id="SSF53146">
    <property type="entry name" value="Nitrogenase accessory factor-like"/>
    <property type="match status" value="1"/>
</dbReference>
<dbReference type="InterPro" id="IPR033913">
    <property type="entry name" value="MTH1175_dom"/>
</dbReference>
<comment type="caution">
    <text evidence="3">The sequence shown here is derived from an EMBL/GenBank/DDBJ whole genome shotgun (WGS) entry which is preliminary data.</text>
</comment>
<dbReference type="InterPro" id="IPR036105">
    <property type="entry name" value="DiNase_FeMo-co_biosyn_sf"/>
</dbReference>
<gene>
    <name evidence="3" type="ORF">HF320_06335</name>
</gene>
<comment type="similarity">
    <text evidence="1">Belongs to the UPF0251 family.</text>
</comment>
<dbReference type="SUPFAM" id="SSF88659">
    <property type="entry name" value="Sigma3 and sigma4 domains of RNA polymerase sigma factors"/>
    <property type="match status" value="1"/>
</dbReference>
<evidence type="ECO:0000259" key="2">
    <source>
        <dbReference type="Pfam" id="PF02579"/>
    </source>
</evidence>
<dbReference type="EMBL" id="JABBCP010000004">
    <property type="protein sequence ID" value="NMF55941.1"/>
    <property type="molecule type" value="Genomic_DNA"/>
</dbReference>
<protein>
    <submittedName>
        <fullName evidence="3">DUF134 domain-containing protein</fullName>
    </submittedName>
</protein>
<evidence type="ECO:0000313" key="4">
    <source>
        <dbReference type="Proteomes" id="UP000546970"/>
    </source>
</evidence>
<keyword evidence="4" id="KW-1185">Reference proteome</keyword>
<dbReference type="InterPro" id="IPR013324">
    <property type="entry name" value="RNA_pol_sigma_r3/r4-like"/>
</dbReference>
<feature type="domain" description="Dinitrogenase iron-molybdenum cofactor biosynthesis" evidence="2">
    <location>
        <begin position="122"/>
        <end position="209"/>
    </location>
</feature>
<dbReference type="PANTHER" id="PTHR37478:SF2">
    <property type="entry name" value="UPF0251 PROTEIN TK0562"/>
    <property type="match status" value="1"/>
</dbReference>
<dbReference type="InterPro" id="IPR002852">
    <property type="entry name" value="UPF0251"/>
</dbReference>